<dbReference type="AlphaFoldDB" id="A0AAN8S391"/>
<proteinExistence type="predicted"/>
<dbReference type="Proteomes" id="UP001372834">
    <property type="component" value="Unassembled WGS sequence"/>
</dbReference>
<protein>
    <submittedName>
        <fullName evidence="1">Uncharacterized protein</fullName>
    </submittedName>
</protein>
<organism evidence="1 2">
    <name type="scientific">Polyplax serrata</name>
    <name type="common">Common mouse louse</name>
    <dbReference type="NCBI Taxonomy" id="468196"/>
    <lineage>
        <taxon>Eukaryota</taxon>
        <taxon>Metazoa</taxon>
        <taxon>Ecdysozoa</taxon>
        <taxon>Arthropoda</taxon>
        <taxon>Hexapoda</taxon>
        <taxon>Insecta</taxon>
        <taxon>Pterygota</taxon>
        <taxon>Neoptera</taxon>
        <taxon>Paraneoptera</taxon>
        <taxon>Psocodea</taxon>
        <taxon>Troctomorpha</taxon>
        <taxon>Phthiraptera</taxon>
        <taxon>Anoplura</taxon>
        <taxon>Polyplacidae</taxon>
        <taxon>Polyplax</taxon>
    </lineage>
</organism>
<gene>
    <name evidence="1" type="ORF">RUM43_012421</name>
</gene>
<sequence length="67" mass="7449">MVYNNCGEIYLVEVTKSNYGMQTNFGKSIIHLLRAPQATYRTPHAFLYAWESARNPCGPVGLLLGAT</sequence>
<evidence type="ECO:0000313" key="1">
    <source>
        <dbReference type="EMBL" id="KAK6619664.1"/>
    </source>
</evidence>
<reference evidence="1 2" key="1">
    <citation type="submission" date="2023-10" db="EMBL/GenBank/DDBJ databases">
        <title>Genomes of two closely related lineages of the louse Polyplax serrata with different host specificities.</title>
        <authorList>
            <person name="Martinu J."/>
            <person name="Tarabai H."/>
            <person name="Stefka J."/>
            <person name="Hypsa V."/>
        </authorList>
    </citation>
    <scope>NUCLEOTIDE SEQUENCE [LARGE SCALE GENOMIC DNA]</scope>
    <source>
        <strain evidence="1">HR10_N</strain>
    </source>
</reference>
<dbReference type="EMBL" id="JAWJWE010000040">
    <property type="protein sequence ID" value="KAK6619664.1"/>
    <property type="molecule type" value="Genomic_DNA"/>
</dbReference>
<evidence type="ECO:0000313" key="2">
    <source>
        <dbReference type="Proteomes" id="UP001372834"/>
    </source>
</evidence>
<comment type="caution">
    <text evidence="1">The sequence shown here is derived from an EMBL/GenBank/DDBJ whole genome shotgun (WGS) entry which is preliminary data.</text>
</comment>
<accession>A0AAN8S391</accession>
<name>A0AAN8S391_POLSC</name>